<evidence type="ECO:0000256" key="1">
    <source>
        <dbReference type="ARBA" id="ARBA00022574"/>
    </source>
</evidence>
<dbReference type="Proteomes" id="UP000001514">
    <property type="component" value="Unassembled WGS sequence"/>
</dbReference>
<proteinExistence type="predicted"/>
<evidence type="ECO:0000256" key="2">
    <source>
        <dbReference type="ARBA" id="ARBA00022737"/>
    </source>
</evidence>
<organism evidence="5">
    <name type="scientific">Selaginella moellendorffii</name>
    <name type="common">Spikemoss</name>
    <dbReference type="NCBI Taxonomy" id="88036"/>
    <lineage>
        <taxon>Eukaryota</taxon>
        <taxon>Viridiplantae</taxon>
        <taxon>Streptophyta</taxon>
        <taxon>Embryophyta</taxon>
        <taxon>Tracheophyta</taxon>
        <taxon>Lycopodiopsida</taxon>
        <taxon>Selaginellales</taxon>
        <taxon>Selaginellaceae</taxon>
        <taxon>Selaginella</taxon>
    </lineage>
</organism>
<dbReference type="SMART" id="SM00320">
    <property type="entry name" value="WD40"/>
    <property type="match status" value="8"/>
</dbReference>
<dbReference type="EMBL" id="GL377573">
    <property type="protein sequence ID" value="EFJ31679.1"/>
    <property type="molecule type" value="Genomic_DNA"/>
</dbReference>
<keyword evidence="2" id="KW-0677">Repeat</keyword>
<dbReference type="InterPro" id="IPR036322">
    <property type="entry name" value="WD40_repeat_dom_sf"/>
</dbReference>
<feature type="repeat" description="WD" evidence="3">
    <location>
        <begin position="82"/>
        <end position="114"/>
    </location>
</feature>
<dbReference type="SUPFAM" id="SSF50978">
    <property type="entry name" value="WD40 repeat-like"/>
    <property type="match status" value="1"/>
</dbReference>
<evidence type="ECO:0000256" key="3">
    <source>
        <dbReference type="PROSITE-ProRule" id="PRU00221"/>
    </source>
</evidence>
<dbReference type="STRING" id="88036.D8R8D2"/>
<accession>D8R8D2</accession>
<dbReference type="CDD" id="cd00200">
    <property type="entry name" value="WD40"/>
    <property type="match status" value="1"/>
</dbReference>
<name>D8R8D2_SELML</name>
<dbReference type="KEGG" id="smo:SELMODRAFT_87845"/>
<feature type="repeat" description="WD" evidence="3">
    <location>
        <begin position="344"/>
        <end position="380"/>
    </location>
</feature>
<dbReference type="Gene3D" id="2.130.10.10">
    <property type="entry name" value="YVTN repeat-like/Quinoprotein amine dehydrogenase"/>
    <property type="match status" value="1"/>
</dbReference>
<dbReference type="Gramene" id="EFJ31679">
    <property type="protein sequence ID" value="EFJ31679"/>
    <property type="gene ID" value="SELMODRAFT_87845"/>
</dbReference>
<dbReference type="InterPro" id="IPR051179">
    <property type="entry name" value="WD_repeat_multifunction"/>
</dbReference>
<keyword evidence="1 3" id="KW-0853">WD repeat</keyword>
<dbReference type="FunCoup" id="D8R8D2">
    <property type="interactions" value="4049"/>
</dbReference>
<feature type="repeat" description="WD" evidence="3">
    <location>
        <begin position="302"/>
        <end position="343"/>
    </location>
</feature>
<evidence type="ECO:0000313" key="4">
    <source>
        <dbReference type="EMBL" id="EFJ31679.1"/>
    </source>
</evidence>
<evidence type="ECO:0000313" key="5">
    <source>
        <dbReference type="Proteomes" id="UP000001514"/>
    </source>
</evidence>
<dbReference type="eggNOG" id="KOG0296">
    <property type="taxonomic scope" value="Eukaryota"/>
</dbReference>
<sequence length="380" mass="41286">MSLDEDGEDGGEDIEGDSMHVFVGHDGKPVVSIACYSALVATGGCDKRAFIWRIGDEAPPLLLQGWCLSFLSFPLVFFYRFLPGHTDSVTALAFSGDGLLLASGGADGVVNIWNPFSGDLRHRLESPGEIEACFLFFLFFWIQWHPHGHVILAGSDFSSWMWNADSGVFMTMFVGHQGTVVCGSFTPDGNLVCTGSEERFSVWDPKSGACIHGVKQSKVSLFYVNCLAFSNDSKLVLTGASCGLVRLISLQSGKVLHEFNDVHDASVECVAMSPSLALAATGGQDQKLVIWDFYHSFSPRLTCEHTSGIYKLVWSCNGEQVFTGCEDGKLWQWDARSGACLRTYRGHGESIQGMAVTSDGQFLVSASDDETAQVFFVGTS</sequence>
<dbReference type="Pfam" id="PF00400">
    <property type="entry name" value="WD40"/>
    <property type="match status" value="7"/>
</dbReference>
<feature type="repeat" description="WD" evidence="3">
    <location>
        <begin position="260"/>
        <end position="292"/>
    </location>
</feature>
<dbReference type="HOGENOM" id="CLU_000288_57_9_1"/>
<reference evidence="4 5" key="1">
    <citation type="journal article" date="2011" name="Science">
        <title>The Selaginella genome identifies genetic changes associated with the evolution of vascular plants.</title>
        <authorList>
            <person name="Banks J.A."/>
            <person name="Nishiyama T."/>
            <person name="Hasebe M."/>
            <person name="Bowman J.L."/>
            <person name="Gribskov M."/>
            <person name="dePamphilis C."/>
            <person name="Albert V.A."/>
            <person name="Aono N."/>
            <person name="Aoyama T."/>
            <person name="Ambrose B.A."/>
            <person name="Ashton N.W."/>
            <person name="Axtell M.J."/>
            <person name="Barker E."/>
            <person name="Barker M.S."/>
            <person name="Bennetzen J.L."/>
            <person name="Bonawitz N.D."/>
            <person name="Chapple C."/>
            <person name="Cheng C."/>
            <person name="Correa L.G."/>
            <person name="Dacre M."/>
            <person name="DeBarry J."/>
            <person name="Dreyer I."/>
            <person name="Elias M."/>
            <person name="Engstrom E.M."/>
            <person name="Estelle M."/>
            <person name="Feng L."/>
            <person name="Finet C."/>
            <person name="Floyd S.K."/>
            <person name="Frommer W.B."/>
            <person name="Fujita T."/>
            <person name="Gramzow L."/>
            <person name="Gutensohn M."/>
            <person name="Harholt J."/>
            <person name="Hattori M."/>
            <person name="Heyl A."/>
            <person name="Hirai T."/>
            <person name="Hiwatashi Y."/>
            <person name="Ishikawa M."/>
            <person name="Iwata M."/>
            <person name="Karol K.G."/>
            <person name="Koehler B."/>
            <person name="Kolukisaoglu U."/>
            <person name="Kubo M."/>
            <person name="Kurata T."/>
            <person name="Lalonde S."/>
            <person name="Li K."/>
            <person name="Li Y."/>
            <person name="Litt A."/>
            <person name="Lyons E."/>
            <person name="Manning G."/>
            <person name="Maruyama T."/>
            <person name="Michael T.P."/>
            <person name="Mikami K."/>
            <person name="Miyazaki S."/>
            <person name="Morinaga S."/>
            <person name="Murata T."/>
            <person name="Mueller-Roeber B."/>
            <person name="Nelson D.R."/>
            <person name="Obara M."/>
            <person name="Oguri Y."/>
            <person name="Olmstead R.G."/>
            <person name="Onodera N."/>
            <person name="Petersen B.L."/>
            <person name="Pils B."/>
            <person name="Prigge M."/>
            <person name="Rensing S.A."/>
            <person name="Riano-Pachon D.M."/>
            <person name="Roberts A.W."/>
            <person name="Sato Y."/>
            <person name="Scheller H.V."/>
            <person name="Schulz B."/>
            <person name="Schulz C."/>
            <person name="Shakirov E.V."/>
            <person name="Shibagaki N."/>
            <person name="Shinohara N."/>
            <person name="Shippen D.E."/>
            <person name="Soerensen I."/>
            <person name="Sotooka R."/>
            <person name="Sugimoto N."/>
            <person name="Sugita M."/>
            <person name="Sumikawa N."/>
            <person name="Tanurdzic M."/>
            <person name="Theissen G."/>
            <person name="Ulvskov P."/>
            <person name="Wakazuki S."/>
            <person name="Weng J.K."/>
            <person name="Willats W.W."/>
            <person name="Wipf D."/>
            <person name="Wolf P.G."/>
            <person name="Yang L."/>
            <person name="Zimmer A.D."/>
            <person name="Zhu Q."/>
            <person name="Mitros T."/>
            <person name="Hellsten U."/>
            <person name="Loque D."/>
            <person name="Otillar R."/>
            <person name="Salamov A."/>
            <person name="Schmutz J."/>
            <person name="Shapiro H."/>
            <person name="Lindquist E."/>
            <person name="Lucas S."/>
            <person name="Rokhsar D."/>
            <person name="Grigoriev I.V."/>
        </authorList>
    </citation>
    <scope>NUCLEOTIDE SEQUENCE [LARGE SCALE GENOMIC DNA]</scope>
</reference>
<dbReference type="PANTHER" id="PTHR19857:SF8">
    <property type="entry name" value="ANGIO-ASSOCIATED MIGRATORY CELL PROTEIN"/>
    <property type="match status" value="1"/>
</dbReference>
<dbReference type="PANTHER" id="PTHR19857">
    <property type="entry name" value="MITOCHONDRIAL DIVISION PROTEIN 1-RELATED"/>
    <property type="match status" value="1"/>
</dbReference>
<dbReference type="InterPro" id="IPR015943">
    <property type="entry name" value="WD40/YVTN_repeat-like_dom_sf"/>
</dbReference>
<protein>
    <submittedName>
        <fullName evidence="4">Uncharacterized protein</fullName>
    </submittedName>
</protein>
<dbReference type="AlphaFoldDB" id="D8R8D2"/>
<dbReference type="InterPro" id="IPR001680">
    <property type="entry name" value="WD40_rpt"/>
</dbReference>
<dbReference type="PROSITE" id="PS50082">
    <property type="entry name" value="WD_REPEATS_2"/>
    <property type="match status" value="4"/>
</dbReference>
<keyword evidence="5" id="KW-1185">Reference proteome</keyword>
<dbReference type="OMA" id="FEWVRWH"/>
<dbReference type="PROSITE" id="PS50294">
    <property type="entry name" value="WD_REPEATS_REGION"/>
    <property type="match status" value="3"/>
</dbReference>
<dbReference type="InParanoid" id="D8R8D2"/>
<gene>
    <name evidence="4" type="ORF">SELMODRAFT_87845</name>
</gene>